<feature type="transmembrane region" description="Helical" evidence="2">
    <location>
        <begin position="670"/>
        <end position="690"/>
    </location>
</feature>
<dbReference type="HOGENOM" id="CLU_016605_0_0_9"/>
<dbReference type="SUPFAM" id="SSF54001">
    <property type="entry name" value="Cysteine proteinases"/>
    <property type="match status" value="1"/>
</dbReference>
<dbReference type="PANTHER" id="PTHR42736">
    <property type="entry name" value="PROTEIN-GLUTAMINE GAMMA-GLUTAMYLTRANSFERASE"/>
    <property type="match status" value="1"/>
</dbReference>
<dbReference type="RefSeq" id="WP_044938599.1">
    <property type="nucleotide sequence ID" value="NZ_KN174161.1"/>
</dbReference>
<dbReference type="Gene3D" id="3.10.620.30">
    <property type="match status" value="1"/>
</dbReference>
<keyword evidence="2" id="KW-0472">Membrane</keyword>
<feature type="transmembrane region" description="Helical" evidence="2">
    <location>
        <begin position="16"/>
        <end position="40"/>
    </location>
</feature>
<dbReference type="Proteomes" id="UP000029585">
    <property type="component" value="Unassembled WGS sequence"/>
</dbReference>
<protein>
    <recommendedName>
        <fullName evidence="3">Transglutaminase-like domain-containing protein</fullName>
    </recommendedName>
</protein>
<keyword evidence="5" id="KW-1185">Reference proteome</keyword>
<dbReference type="SMART" id="SM00460">
    <property type="entry name" value="TGc"/>
    <property type="match status" value="1"/>
</dbReference>
<dbReference type="InterPro" id="IPR021878">
    <property type="entry name" value="TgpA_N"/>
</dbReference>
<evidence type="ECO:0000256" key="2">
    <source>
        <dbReference type="SAM" id="Phobius"/>
    </source>
</evidence>
<feature type="transmembrane region" description="Helical" evidence="2">
    <location>
        <begin position="46"/>
        <end position="64"/>
    </location>
</feature>
<feature type="region of interest" description="Disordered" evidence="1">
    <location>
        <begin position="615"/>
        <end position="661"/>
    </location>
</feature>
<dbReference type="PANTHER" id="PTHR42736:SF1">
    <property type="entry name" value="PROTEIN-GLUTAMINE GAMMA-GLUTAMYLTRANSFERASE"/>
    <property type="match status" value="1"/>
</dbReference>
<reference evidence="4 5" key="1">
    <citation type="submission" date="2011-08" db="EMBL/GenBank/DDBJ databases">
        <title>The Genome Sequence of Clostridium orbiscindens 1_3_50AFAA.</title>
        <authorList>
            <consortium name="The Broad Institute Genome Sequencing Platform"/>
            <person name="Earl A."/>
            <person name="Ward D."/>
            <person name="Feldgarden M."/>
            <person name="Gevers D."/>
            <person name="Daigneault M."/>
            <person name="Strauss J."/>
            <person name="Allen-Vercoe E."/>
            <person name="Young S.K."/>
            <person name="Zeng Q."/>
            <person name="Gargeya S."/>
            <person name="Fitzgerald M."/>
            <person name="Haas B."/>
            <person name="Abouelleil A."/>
            <person name="Alvarado L."/>
            <person name="Arachchi H.M."/>
            <person name="Berlin A."/>
            <person name="Brown A."/>
            <person name="Chapman S.B."/>
            <person name="Chen Z."/>
            <person name="Dunbar C."/>
            <person name="Freedman E."/>
            <person name="Gearin G."/>
            <person name="Gellesch M."/>
            <person name="Goldberg J."/>
            <person name="Griggs A."/>
            <person name="Gujja S."/>
            <person name="Heiman D."/>
            <person name="Howarth C."/>
            <person name="Larson L."/>
            <person name="Lui A."/>
            <person name="MacDonald P.J.P."/>
            <person name="Montmayeur A."/>
            <person name="Murphy C."/>
            <person name="Neiman D."/>
            <person name="Pearson M."/>
            <person name="Priest M."/>
            <person name="Roberts A."/>
            <person name="Saif S."/>
            <person name="Shea T."/>
            <person name="Shenoy N."/>
            <person name="Sisk P."/>
            <person name="Stolte C."/>
            <person name="Sykes S."/>
            <person name="Wortman J."/>
            <person name="Nusbaum C."/>
            <person name="Birren B."/>
        </authorList>
    </citation>
    <scope>NUCLEOTIDE SEQUENCE [LARGE SCALE GENOMIC DNA]</scope>
    <source>
        <strain evidence="4 5">1_3_50AFAA</strain>
    </source>
</reference>
<feature type="transmembrane region" description="Helical" evidence="2">
    <location>
        <begin position="157"/>
        <end position="178"/>
    </location>
</feature>
<dbReference type="EMBL" id="ADLO01000015">
    <property type="protein sequence ID" value="KGF57122.1"/>
    <property type="molecule type" value="Genomic_DNA"/>
</dbReference>
<feature type="domain" description="Transglutaminase-like" evidence="3">
    <location>
        <begin position="544"/>
        <end position="613"/>
    </location>
</feature>
<comment type="caution">
    <text evidence="4">The sequence shown here is derived from an EMBL/GenBank/DDBJ whole genome shotgun (WGS) entry which is preliminary data.</text>
</comment>
<dbReference type="InterPro" id="IPR002931">
    <property type="entry name" value="Transglutaminase-like"/>
</dbReference>
<proteinExistence type="predicted"/>
<dbReference type="Pfam" id="PF01841">
    <property type="entry name" value="Transglut_core"/>
    <property type="match status" value="1"/>
</dbReference>
<feature type="transmembrane region" description="Helical" evidence="2">
    <location>
        <begin position="128"/>
        <end position="150"/>
    </location>
</feature>
<sequence length="781" mass="84165">MKRKRRAAAPLRRGPAILLGDGCLLLLVLAGTVFSFLTAFSVQIHALPLLLGCAAAALAFLGLWSLPRRWWALPLALLAAAWVLAVRRLWQPLALGAEALRVDVVNTVSASLELGFTLEPALSLPEALWTNCATLLVLLALVPLGALLGLGVVRLRSFWLVFVSSFPFVLLPLCISVTPGWLPLMALVLGWVVPALTSLLARTSPLGAARLNLAALPAAALLLAALSLAMPMDTYQRPAWADRALQHLTNQAVRLGDGLLEGSGPFGIGSGGGRLADADGSVSLSDAGPLRFSGRTVLEVETDLTGRIYLRGLSDAVYDGESWQPLDEAAYNWQARLRGVTYGAPVTLDMDLGVTGAESLFAQFQPMNFPALAVRDAHPESPYARITVRNVGADPGYVYVPYHILTQPAELSGAEFVHDAYLARAARVWTHTIYVQPDASPAASAGLRGELSLAEAAYADFVREYYLQVPLYSENPALRQALDGALEPLADWLRQAQYVSPAAVKQPYELEAAQVVADYLAAVAEYDPDTPAAPEGEDFVAWFLTESHRGYCMHFASAAVLLLRSMGVPARYVSGFVADVPASGRVNVPDSAAHAWVEVYIDGYGWEPVEVTPVYAGSTPAQSGAEEPEATPSPTPTPQASRAPDSAAPTPTPTPSAALPNEGPKLPLRLLPALLAALLLALALPLRRFWARRRRERRFQDENPNRAAIAAYLYLQQLTRWGAEPPARAGELAQKAKFSPHTLTAEERDAVLRAARAAAEAVDKSLPWWKRFAFRYLLGLY</sequence>
<dbReference type="eggNOG" id="COG1305">
    <property type="taxonomic scope" value="Bacteria"/>
</dbReference>
<gene>
    <name evidence="4" type="ORF">HMPREF9460_00436</name>
</gene>
<evidence type="ECO:0000256" key="1">
    <source>
        <dbReference type="SAM" id="MobiDB-lite"/>
    </source>
</evidence>
<evidence type="ECO:0000313" key="4">
    <source>
        <dbReference type="EMBL" id="KGF57122.1"/>
    </source>
</evidence>
<feature type="transmembrane region" description="Helical" evidence="2">
    <location>
        <begin position="213"/>
        <end position="232"/>
    </location>
</feature>
<dbReference type="PATRIC" id="fig|742738.3.peg.457"/>
<feature type="transmembrane region" description="Helical" evidence="2">
    <location>
        <begin position="184"/>
        <end position="201"/>
    </location>
</feature>
<dbReference type="InterPro" id="IPR038765">
    <property type="entry name" value="Papain-like_cys_pep_sf"/>
</dbReference>
<feature type="compositionally biased region" description="Low complexity" evidence="1">
    <location>
        <begin position="638"/>
        <end position="661"/>
    </location>
</feature>
<organism evidence="4 5">
    <name type="scientific">Flavonifractor plautii 1_3_50AFAA</name>
    <dbReference type="NCBI Taxonomy" id="742738"/>
    <lineage>
        <taxon>Bacteria</taxon>
        <taxon>Bacillati</taxon>
        <taxon>Bacillota</taxon>
        <taxon>Clostridia</taxon>
        <taxon>Eubacteriales</taxon>
        <taxon>Oscillospiraceae</taxon>
        <taxon>Flavonifractor</taxon>
    </lineage>
</organism>
<feature type="transmembrane region" description="Helical" evidence="2">
    <location>
        <begin position="71"/>
        <end position="90"/>
    </location>
</feature>
<name>A0A096CQP2_FLAPL</name>
<evidence type="ECO:0000313" key="5">
    <source>
        <dbReference type="Proteomes" id="UP000029585"/>
    </source>
</evidence>
<dbReference type="InterPro" id="IPR052901">
    <property type="entry name" value="Bact_TGase-like"/>
</dbReference>
<keyword evidence="2" id="KW-0812">Transmembrane</keyword>
<dbReference type="AlphaFoldDB" id="A0A096CQP2"/>
<evidence type="ECO:0000259" key="3">
    <source>
        <dbReference type="SMART" id="SM00460"/>
    </source>
</evidence>
<keyword evidence="2" id="KW-1133">Transmembrane helix</keyword>
<dbReference type="Pfam" id="PF11992">
    <property type="entry name" value="TgpA_N"/>
    <property type="match status" value="1"/>
</dbReference>
<accession>A0A096CQP2</accession>